<sequence length="61" mass="6989">MGMLSHYMLEEVLRKISKHNYTTAQSDVMVALTNHIKNILRDATIFNVTKCPFHAGARKRS</sequence>
<name>A0A0B7BX62_9EUPU</name>
<reference evidence="1" key="1">
    <citation type="submission" date="2014-12" db="EMBL/GenBank/DDBJ databases">
        <title>Insight into the proteome of Arion vulgaris.</title>
        <authorList>
            <person name="Aradska J."/>
            <person name="Bulat T."/>
            <person name="Smidak R."/>
            <person name="Sarate P."/>
            <person name="Gangsoo J."/>
            <person name="Sialana F."/>
            <person name="Bilban M."/>
            <person name="Lubec G."/>
        </authorList>
    </citation>
    <scope>NUCLEOTIDE SEQUENCE</scope>
    <source>
        <tissue evidence="1">Skin</tissue>
    </source>
</reference>
<gene>
    <name evidence="1" type="primary">ORF215959</name>
</gene>
<proteinExistence type="predicted"/>
<organism evidence="1">
    <name type="scientific">Arion vulgaris</name>
    <dbReference type="NCBI Taxonomy" id="1028688"/>
    <lineage>
        <taxon>Eukaryota</taxon>
        <taxon>Metazoa</taxon>
        <taxon>Spiralia</taxon>
        <taxon>Lophotrochozoa</taxon>
        <taxon>Mollusca</taxon>
        <taxon>Gastropoda</taxon>
        <taxon>Heterobranchia</taxon>
        <taxon>Euthyneura</taxon>
        <taxon>Panpulmonata</taxon>
        <taxon>Eupulmonata</taxon>
        <taxon>Stylommatophora</taxon>
        <taxon>Helicina</taxon>
        <taxon>Arionoidea</taxon>
        <taxon>Arionidae</taxon>
        <taxon>Arion</taxon>
    </lineage>
</organism>
<feature type="non-terminal residue" evidence="1">
    <location>
        <position position="61"/>
    </location>
</feature>
<protein>
    <submittedName>
        <fullName evidence="1">Uncharacterized protein</fullName>
    </submittedName>
</protein>
<evidence type="ECO:0000313" key="1">
    <source>
        <dbReference type="EMBL" id="CEK97497.1"/>
    </source>
</evidence>
<dbReference type="AlphaFoldDB" id="A0A0B7BX62"/>
<accession>A0A0B7BX62</accession>
<dbReference type="EMBL" id="HACG01050632">
    <property type="protein sequence ID" value="CEK97497.1"/>
    <property type="molecule type" value="Transcribed_RNA"/>
</dbReference>